<dbReference type="EMBL" id="MHLY01000003">
    <property type="protein sequence ID" value="OGZ19034.1"/>
    <property type="molecule type" value="Genomic_DNA"/>
</dbReference>
<evidence type="ECO:0000256" key="2">
    <source>
        <dbReference type="ARBA" id="ARBA00009773"/>
    </source>
</evidence>
<dbReference type="STRING" id="1801663.A2175_01775"/>
<feature type="transmembrane region" description="Helical" evidence="6">
    <location>
        <begin position="138"/>
        <end position="162"/>
    </location>
</feature>
<dbReference type="AlphaFoldDB" id="A0A1G2DZN8"/>
<dbReference type="GO" id="GO:0016020">
    <property type="term" value="C:membrane"/>
    <property type="evidence" value="ECO:0007669"/>
    <property type="project" value="UniProtKB-SubCell"/>
</dbReference>
<protein>
    <recommendedName>
        <fullName evidence="9">AI-2E family transporter</fullName>
    </recommendedName>
</protein>
<sequence>MNGEKVLDISWGTIFKIALASFCFYLIYLLKDILILVVFALIISFLFNPAIKFLQKLRIPRTLAVVFIYVAIFGILGLSVYLIAPMFFSETQQFSKLFPQYFEKIAPPLRGLGIEAFESMESFIQAMGGVLQKASSDILNAISIFFGSVGATLFILTIALFISLEKNGIERMIGTFVPKKYENYILFLLEKSQSKVSGWFGTRILTCIFVGVAFFITLYLFNVKYALTLGFLAGIFNFIPILGPVIIGAVAFLVVVLDSWLKALFVLAAFVLIQQIENNILSPILTKKFVNLPAVLVLISLAIGGRLLGVLGAILAIPLAGIIFEFLKDFFQKKKEEKEKPVVL</sequence>
<dbReference type="PANTHER" id="PTHR21716">
    <property type="entry name" value="TRANSMEMBRANE PROTEIN"/>
    <property type="match status" value="1"/>
</dbReference>
<dbReference type="Proteomes" id="UP000176755">
    <property type="component" value="Unassembled WGS sequence"/>
</dbReference>
<dbReference type="InterPro" id="IPR002549">
    <property type="entry name" value="AI-2E-like"/>
</dbReference>
<feature type="transmembrane region" description="Helical" evidence="6">
    <location>
        <begin position="227"/>
        <end position="253"/>
    </location>
</feature>
<feature type="transmembrane region" description="Helical" evidence="6">
    <location>
        <begin position="260"/>
        <end position="276"/>
    </location>
</feature>
<feature type="transmembrane region" description="Helical" evidence="6">
    <location>
        <begin position="7"/>
        <end position="27"/>
    </location>
</feature>
<evidence type="ECO:0008006" key="9">
    <source>
        <dbReference type="Google" id="ProtNLM"/>
    </source>
</evidence>
<evidence type="ECO:0000256" key="5">
    <source>
        <dbReference type="ARBA" id="ARBA00023136"/>
    </source>
</evidence>
<comment type="similarity">
    <text evidence="2">Belongs to the autoinducer-2 exporter (AI-2E) (TC 2.A.86) family.</text>
</comment>
<organism evidence="7 8">
    <name type="scientific">Candidatus Nealsonbacteria bacterium RBG_13_42_11</name>
    <dbReference type="NCBI Taxonomy" id="1801663"/>
    <lineage>
        <taxon>Bacteria</taxon>
        <taxon>Candidatus Nealsoniibacteriota</taxon>
    </lineage>
</organism>
<feature type="transmembrane region" description="Helical" evidence="6">
    <location>
        <begin position="200"/>
        <end position="221"/>
    </location>
</feature>
<keyword evidence="3 6" id="KW-0812">Transmembrane</keyword>
<feature type="transmembrane region" description="Helical" evidence="6">
    <location>
        <begin position="63"/>
        <end position="88"/>
    </location>
</feature>
<accession>A0A1G2DZN8</accession>
<proteinExistence type="inferred from homology"/>
<keyword evidence="5 6" id="KW-0472">Membrane</keyword>
<dbReference type="PANTHER" id="PTHR21716:SF62">
    <property type="entry name" value="TRANSPORT PROTEIN YDBI-RELATED"/>
    <property type="match status" value="1"/>
</dbReference>
<dbReference type="GO" id="GO:0055085">
    <property type="term" value="P:transmembrane transport"/>
    <property type="evidence" value="ECO:0007669"/>
    <property type="project" value="TreeGrafter"/>
</dbReference>
<feature type="transmembrane region" description="Helical" evidence="6">
    <location>
        <begin position="33"/>
        <end position="51"/>
    </location>
</feature>
<feature type="transmembrane region" description="Helical" evidence="6">
    <location>
        <begin position="296"/>
        <end position="327"/>
    </location>
</feature>
<evidence type="ECO:0000313" key="8">
    <source>
        <dbReference type="Proteomes" id="UP000176755"/>
    </source>
</evidence>
<comment type="subcellular location">
    <subcellularLocation>
        <location evidence="1">Membrane</location>
        <topology evidence="1">Multi-pass membrane protein</topology>
    </subcellularLocation>
</comment>
<evidence type="ECO:0000256" key="6">
    <source>
        <dbReference type="SAM" id="Phobius"/>
    </source>
</evidence>
<name>A0A1G2DZN8_9BACT</name>
<evidence type="ECO:0000256" key="3">
    <source>
        <dbReference type="ARBA" id="ARBA00022692"/>
    </source>
</evidence>
<evidence type="ECO:0000256" key="4">
    <source>
        <dbReference type="ARBA" id="ARBA00022989"/>
    </source>
</evidence>
<evidence type="ECO:0000313" key="7">
    <source>
        <dbReference type="EMBL" id="OGZ19034.1"/>
    </source>
</evidence>
<evidence type="ECO:0000256" key="1">
    <source>
        <dbReference type="ARBA" id="ARBA00004141"/>
    </source>
</evidence>
<gene>
    <name evidence="7" type="ORF">A2175_01775</name>
</gene>
<comment type="caution">
    <text evidence="7">The sequence shown here is derived from an EMBL/GenBank/DDBJ whole genome shotgun (WGS) entry which is preliminary data.</text>
</comment>
<dbReference type="Pfam" id="PF01594">
    <property type="entry name" value="AI-2E_transport"/>
    <property type="match status" value="1"/>
</dbReference>
<reference evidence="7 8" key="1">
    <citation type="journal article" date="2016" name="Nat. Commun.">
        <title>Thousands of microbial genomes shed light on interconnected biogeochemical processes in an aquifer system.</title>
        <authorList>
            <person name="Anantharaman K."/>
            <person name="Brown C.T."/>
            <person name="Hug L.A."/>
            <person name="Sharon I."/>
            <person name="Castelle C.J."/>
            <person name="Probst A.J."/>
            <person name="Thomas B.C."/>
            <person name="Singh A."/>
            <person name="Wilkins M.J."/>
            <person name="Karaoz U."/>
            <person name="Brodie E.L."/>
            <person name="Williams K.H."/>
            <person name="Hubbard S.S."/>
            <person name="Banfield J.F."/>
        </authorList>
    </citation>
    <scope>NUCLEOTIDE SEQUENCE [LARGE SCALE GENOMIC DNA]</scope>
</reference>
<keyword evidence="4 6" id="KW-1133">Transmembrane helix</keyword>